<sequence>MLPHNGTKNRLQLFQQSTPMSHHLKYIADNASRSSSDAAKYYFNIDYAPFLDLKQVVVAKRGKDIASPPPPISRHFVSMNDNSVLELSVKSVLELQIPASKDLPQLPSLTTVGDADAASYAASSAAS</sequence>
<dbReference type="EMBL" id="JAUIZM010000010">
    <property type="protein sequence ID" value="KAK1360654.1"/>
    <property type="molecule type" value="Genomic_DNA"/>
</dbReference>
<protein>
    <submittedName>
        <fullName evidence="1">Uncharacterized protein</fullName>
    </submittedName>
</protein>
<reference evidence="1" key="1">
    <citation type="submission" date="2023-02" db="EMBL/GenBank/DDBJ databases">
        <title>Genome of toxic invasive species Heracleum sosnowskyi carries increased number of genes despite the absence of recent whole-genome duplications.</title>
        <authorList>
            <person name="Schelkunov M."/>
            <person name="Shtratnikova V."/>
            <person name="Makarenko M."/>
            <person name="Klepikova A."/>
            <person name="Omelchenko D."/>
            <person name="Novikova G."/>
            <person name="Obukhova E."/>
            <person name="Bogdanov V."/>
            <person name="Penin A."/>
            <person name="Logacheva M."/>
        </authorList>
    </citation>
    <scope>NUCLEOTIDE SEQUENCE</scope>
    <source>
        <strain evidence="1">Hsosn_3</strain>
        <tissue evidence="1">Leaf</tissue>
    </source>
</reference>
<evidence type="ECO:0000313" key="1">
    <source>
        <dbReference type="EMBL" id="KAK1360654.1"/>
    </source>
</evidence>
<proteinExistence type="predicted"/>
<gene>
    <name evidence="1" type="ORF">POM88_045128</name>
</gene>
<comment type="caution">
    <text evidence="1">The sequence shown here is derived from an EMBL/GenBank/DDBJ whole genome shotgun (WGS) entry which is preliminary data.</text>
</comment>
<dbReference type="AlphaFoldDB" id="A0AAD8H570"/>
<evidence type="ECO:0000313" key="2">
    <source>
        <dbReference type="Proteomes" id="UP001237642"/>
    </source>
</evidence>
<dbReference type="Proteomes" id="UP001237642">
    <property type="component" value="Unassembled WGS sequence"/>
</dbReference>
<name>A0AAD8H570_9APIA</name>
<organism evidence="1 2">
    <name type="scientific">Heracleum sosnowskyi</name>
    <dbReference type="NCBI Taxonomy" id="360622"/>
    <lineage>
        <taxon>Eukaryota</taxon>
        <taxon>Viridiplantae</taxon>
        <taxon>Streptophyta</taxon>
        <taxon>Embryophyta</taxon>
        <taxon>Tracheophyta</taxon>
        <taxon>Spermatophyta</taxon>
        <taxon>Magnoliopsida</taxon>
        <taxon>eudicotyledons</taxon>
        <taxon>Gunneridae</taxon>
        <taxon>Pentapetalae</taxon>
        <taxon>asterids</taxon>
        <taxon>campanulids</taxon>
        <taxon>Apiales</taxon>
        <taxon>Apiaceae</taxon>
        <taxon>Apioideae</taxon>
        <taxon>apioid superclade</taxon>
        <taxon>Tordylieae</taxon>
        <taxon>Tordyliinae</taxon>
        <taxon>Heracleum</taxon>
    </lineage>
</organism>
<keyword evidence="2" id="KW-1185">Reference proteome</keyword>
<accession>A0AAD8H570</accession>
<reference evidence="1" key="2">
    <citation type="submission" date="2023-05" db="EMBL/GenBank/DDBJ databases">
        <authorList>
            <person name="Schelkunov M.I."/>
        </authorList>
    </citation>
    <scope>NUCLEOTIDE SEQUENCE</scope>
    <source>
        <strain evidence="1">Hsosn_3</strain>
        <tissue evidence="1">Leaf</tissue>
    </source>
</reference>